<protein>
    <recommendedName>
        <fullName evidence="11">Polymorphic outer membrane protein repeat-containing protein</fullName>
    </recommendedName>
</protein>
<feature type="region of interest" description="Disordered" evidence="8">
    <location>
        <begin position="320"/>
        <end position="357"/>
    </location>
</feature>
<dbReference type="Pfam" id="PF02415">
    <property type="entry name" value="Chlam_PMP"/>
    <property type="match status" value="4"/>
</dbReference>
<dbReference type="EMBL" id="SUTE01000009">
    <property type="protein sequence ID" value="MBE6504395.1"/>
    <property type="molecule type" value="Genomic_DNA"/>
</dbReference>
<evidence type="ECO:0000256" key="6">
    <source>
        <dbReference type="ARBA" id="ARBA00023136"/>
    </source>
</evidence>
<dbReference type="GO" id="GO:0005576">
    <property type="term" value="C:extracellular region"/>
    <property type="evidence" value="ECO:0007669"/>
    <property type="project" value="UniProtKB-SubCell"/>
</dbReference>
<evidence type="ECO:0000256" key="1">
    <source>
        <dbReference type="ARBA" id="ARBA00004196"/>
    </source>
</evidence>
<evidence type="ECO:0000256" key="8">
    <source>
        <dbReference type="SAM" id="MobiDB-lite"/>
    </source>
</evidence>
<evidence type="ECO:0000313" key="9">
    <source>
        <dbReference type="EMBL" id="MBE6504395.1"/>
    </source>
</evidence>
<sequence length="390" mass="41997">MKYFKLIITLLIVLFLTLGVSSASEVNNAELTDLEPSELQILIDNAPENSIVNLDKDYYGGNITISKTLTINGNNHVLDGQDKLKILTVTAPNVVLNDIIFINGNSEYGGGALTMTNGEIINCTFKNNHAYSGGSIAVKSCKVMDSTFESNYATYGGAIICSDSELSNLILKDNVADMDGGAIEATNTTLSDLTCINNHAESGGGAISLYDSIINGSYFEKNTAGNYGGAIFKFFSDVNDCVFKGNSALLGGAIYQDSLYDDNSGPIEEVRDSIFISNHATEHGGAIFKVNTHVSGCKFENNYAGAGCDDICDNYNHTDDKTPSDGKDNYNRTDENASDDEKTNTTDINQSSKKDSSTFKIIESENRAGNPLGLLLLALIIPISRIRKHD</sequence>
<gene>
    <name evidence="9" type="ORF">E7Z73_01435</name>
</gene>
<keyword evidence="7" id="KW-0998">Cell outer membrane</keyword>
<dbReference type="AlphaFoldDB" id="A0A8T3VDA3"/>
<name>A0A8T3VDA3_9EURY</name>
<dbReference type="PANTHER" id="PTHR11319">
    <property type="entry name" value="G PROTEIN-COUPLED RECEPTOR-RELATED"/>
    <property type="match status" value="1"/>
</dbReference>
<keyword evidence="6" id="KW-0472">Membrane</keyword>
<dbReference type="InterPro" id="IPR011050">
    <property type="entry name" value="Pectin_lyase_fold/virulence"/>
</dbReference>
<keyword evidence="4" id="KW-0964">Secreted</keyword>
<evidence type="ECO:0000256" key="2">
    <source>
        <dbReference type="ARBA" id="ARBA00004442"/>
    </source>
</evidence>
<evidence type="ECO:0000256" key="7">
    <source>
        <dbReference type="ARBA" id="ARBA00023237"/>
    </source>
</evidence>
<evidence type="ECO:0000313" key="10">
    <source>
        <dbReference type="Proteomes" id="UP000762703"/>
    </source>
</evidence>
<accession>A0A8T3VDA3</accession>
<organism evidence="9 10">
    <name type="scientific">Methanobrevibacter millerae</name>
    <dbReference type="NCBI Taxonomy" id="230361"/>
    <lineage>
        <taxon>Archaea</taxon>
        <taxon>Methanobacteriati</taxon>
        <taxon>Methanobacteriota</taxon>
        <taxon>Methanomada group</taxon>
        <taxon>Methanobacteria</taxon>
        <taxon>Methanobacteriales</taxon>
        <taxon>Methanobacteriaceae</taxon>
        <taxon>Methanobrevibacter</taxon>
    </lineage>
</organism>
<dbReference type="Proteomes" id="UP000762703">
    <property type="component" value="Unassembled WGS sequence"/>
</dbReference>
<evidence type="ECO:0008006" key="11">
    <source>
        <dbReference type="Google" id="ProtNLM"/>
    </source>
</evidence>
<evidence type="ECO:0000256" key="5">
    <source>
        <dbReference type="ARBA" id="ARBA00022729"/>
    </source>
</evidence>
<dbReference type="RefSeq" id="WP_303736042.1">
    <property type="nucleotide sequence ID" value="NZ_SUTE01000009.1"/>
</dbReference>
<dbReference type="InterPro" id="IPR003368">
    <property type="entry name" value="POMP_repeat"/>
</dbReference>
<comment type="caution">
    <text evidence="9">The sequence shown here is derived from an EMBL/GenBank/DDBJ whole genome shotgun (WGS) entry which is preliminary data.</text>
</comment>
<proteinExistence type="predicted"/>
<dbReference type="PANTHER" id="PTHR11319:SF35">
    <property type="entry name" value="OUTER MEMBRANE PROTEIN PMPC-RELATED"/>
    <property type="match status" value="1"/>
</dbReference>
<evidence type="ECO:0000256" key="3">
    <source>
        <dbReference type="ARBA" id="ARBA00004613"/>
    </source>
</evidence>
<comment type="subcellular location">
    <subcellularLocation>
        <location evidence="1">Cell envelope</location>
    </subcellularLocation>
    <subcellularLocation>
        <location evidence="2">Cell outer membrane</location>
    </subcellularLocation>
    <subcellularLocation>
        <location evidence="3">Secreted</location>
    </subcellularLocation>
</comment>
<dbReference type="SUPFAM" id="SSF51126">
    <property type="entry name" value="Pectin lyase-like"/>
    <property type="match status" value="1"/>
</dbReference>
<keyword evidence="5" id="KW-0732">Signal</keyword>
<evidence type="ECO:0000256" key="4">
    <source>
        <dbReference type="ARBA" id="ARBA00022525"/>
    </source>
</evidence>
<reference evidence="9" key="1">
    <citation type="submission" date="2019-04" db="EMBL/GenBank/DDBJ databases">
        <title>Evolution of Biomass-Degrading Anaerobic Consortia Revealed by Metagenomics.</title>
        <authorList>
            <person name="Peng X."/>
        </authorList>
    </citation>
    <scope>NUCLEOTIDE SEQUENCE</scope>
    <source>
        <strain evidence="9">SIG12</strain>
    </source>
</reference>
<feature type="compositionally biased region" description="Basic and acidic residues" evidence="8">
    <location>
        <begin position="320"/>
        <end position="344"/>
    </location>
</feature>